<dbReference type="PROSITE" id="PS01283">
    <property type="entry name" value="TBOX_1"/>
    <property type="match status" value="1"/>
</dbReference>
<dbReference type="AlphaFoldDB" id="A0AAV5VE43"/>
<reference evidence="9" key="1">
    <citation type="submission" date="2023-10" db="EMBL/GenBank/DDBJ databases">
        <title>Genome assembly of Pristionchus species.</title>
        <authorList>
            <person name="Yoshida K."/>
            <person name="Sommer R.J."/>
        </authorList>
    </citation>
    <scope>NUCLEOTIDE SEQUENCE</scope>
    <source>
        <strain evidence="9">RS5133</strain>
    </source>
</reference>
<dbReference type="PANTHER" id="PTHR11267">
    <property type="entry name" value="T-BOX PROTEIN-RELATED"/>
    <property type="match status" value="1"/>
</dbReference>
<dbReference type="SMART" id="SM00425">
    <property type="entry name" value="TBOX"/>
    <property type="match status" value="1"/>
</dbReference>
<keyword evidence="3 6" id="KW-0238">DNA-binding</keyword>
<feature type="domain" description="T-box" evidence="8">
    <location>
        <begin position="10"/>
        <end position="195"/>
    </location>
</feature>
<dbReference type="InterPro" id="IPR018186">
    <property type="entry name" value="TF_T-box_CS"/>
</dbReference>
<feature type="region of interest" description="Disordered" evidence="7">
    <location>
        <begin position="369"/>
        <end position="394"/>
    </location>
</feature>
<keyword evidence="4" id="KW-0804">Transcription</keyword>
<dbReference type="GO" id="GO:0000981">
    <property type="term" value="F:DNA-binding transcription factor activity, RNA polymerase II-specific"/>
    <property type="evidence" value="ECO:0007669"/>
    <property type="project" value="TreeGrafter"/>
</dbReference>
<feature type="region of interest" description="Disordered" evidence="7">
    <location>
        <begin position="186"/>
        <end position="207"/>
    </location>
</feature>
<evidence type="ECO:0000313" key="10">
    <source>
        <dbReference type="Proteomes" id="UP001432322"/>
    </source>
</evidence>
<dbReference type="Pfam" id="PF00907">
    <property type="entry name" value="T-box"/>
    <property type="match status" value="1"/>
</dbReference>
<protein>
    <recommendedName>
        <fullName evidence="8">T-box domain-containing protein</fullName>
    </recommendedName>
</protein>
<dbReference type="GO" id="GO:0045893">
    <property type="term" value="P:positive regulation of DNA-templated transcription"/>
    <property type="evidence" value="ECO:0007669"/>
    <property type="project" value="InterPro"/>
</dbReference>
<evidence type="ECO:0000256" key="7">
    <source>
        <dbReference type="SAM" id="MobiDB-lite"/>
    </source>
</evidence>
<dbReference type="PROSITE" id="PS50252">
    <property type="entry name" value="TBOX_3"/>
    <property type="match status" value="1"/>
</dbReference>
<keyword evidence="2" id="KW-0805">Transcription regulation</keyword>
<accession>A0AAV5VE43</accession>
<feature type="compositionally biased region" description="Polar residues" evidence="7">
    <location>
        <begin position="373"/>
        <end position="382"/>
    </location>
</feature>
<evidence type="ECO:0000256" key="4">
    <source>
        <dbReference type="ARBA" id="ARBA00023163"/>
    </source>
</evidence>
<comment type="subcellular location">
    <subcellularLocation>
        <location evidence="1 6">Nucleus</location>
    </subcellularLocation>
</comment>
<dbReference type="GO" id="GO:0001708">
    <property type="term" value="P:cell fate specification"/>
    <property type="evidence" value="ECO:0007669"/>
    <property type="project" value="TreeGrafter"/>
</dbReference>
<dbReference type="GO" id="GO:0000785">
    <property type="term" value="C:chromatin"/>
    <property type="evidence" value="ECO:0007669"/>
    <property type="project" value="TreeGrafter"/>
</dbReference>
<dbReference type="InterPro" id="IPR001699">
    <property type="entry name" value="TF_T-box"/>
</dbReference>
<dbReference type="InterPro" id="IPR036960">
    <property type="entry name" value="T-box_sf"/>
</dbReference>
<evidence type="ECO:0000256" key="1">
    <source>
        <dbReference type="ARBA" id="ARBA00004123"/>
    </source>
</evidence>
<organism evidence="9 10">
    <name type="scientific">Pristionchus fissidentatus</name>
    <dbReference type="NCBI Taxonomy" id="1538716"/>
    <lineage>
        <taxon>Eukaryota</taxon>
        <taxon>Metazoa</taxon>
        <taxon>Ecdysozoa</taxon>
        <taxon>Nematoda</taxon>
        <taxon>Chromadorea</taxon>
        <taxon>Rhabditida</taxon>
        <taxon>Rhabditina</taxon>
        <taxon>Diplogasteromorpha</taxon>
        <taxon>Diplogasteroidea</taxon>
        <taxon>Neodiplogasteridae</taxon>
        <taxon>Pristionchus</taxon>
    </lineage>
</organism>
<dbReference type="InterPro" id="IPR008967">
    <property type="entry name" value="p53-like_TF_DNA-bd_sf"/>
</dbReference>
<dbReference type="Gene3D" id="2.60.40.820">
    <property type="entry name" value="Transcription factor, T-box"/>
    <property type="match status" value="1"/>
</dbReference>
<gene>
    <name evidence="9" type="ORF">PFISCL1PPCAC_9253</name>
</gene>
<name>A0AAV5VE43_9BILA</name>
<dbReference type="SUPFAM" id="SSF49417">
    <property type="entry name" value="p53-like transcription factors"/>
    <property type="match status" value="1"/>
</dbReference>
<evidence type="ECO:0000313" key="9">
    <source>
        <dbReference type="EMBL" id="GMT17956.1"/>
    </source>
</evidence>
<dbReference type="GO" id="GO:0000978">
    <property type="term" value="F:RNA polymerase II cis-regulatory region sequence-specific DNA binding"/>
    <property type="evidence" value="ECO:0007669"/>
    <property type="project" value="InterPro"/>
</dbReference>
<comment type="caution">
    <text evidence="9">The sequence shown here is derived from an EMBL/GenBank/DDBJ whole genome shotgun (WGS) entry which is preliminary data.</text>
</comment>
<evidence type="ECO:0000256" key="2">
    <source>
        <dbReference type="ARBA" id="ARBA00023015"/>
    </source>
</evidence>
<feature type="compositionally biased region" description="Polar residues" evidence="7">
    <location>
        <begin position="194"/>
        <end position="207"/>
    </location>
</feature>
<sequence length="394" mass="44411">MSSAGIRIHLCHAELWKSFHEHTTEMIVTKTGRKLFPKLEIQVAGMNPHTEYGIQMRLERADDQKYRYSLSRWTPSRDDDNFCFPETPPIDTNEGFVHCGEFWMQKGPIAFDNFKITNNQDEKARNMILVQTLHKYVPVVYVFDMTASRAGYCDPILVAKERFSLAEFITVTAYQNEAIKNLKTTHNPFAKGSRGSQAQSIRERSGTTCQKRALSPSRQFMRGECYRTEDGSSPSKMASPAFPNAQMMPLTPPIPFPFDMNLTHVAATVPHQIPSPAFPQQSATVSAAAAASPTFPFPSPPQEKTTPTVTPPHHIPQHPFDFSAFAMAAPMMEYGMMMMQPQPYSNPFFPAPPMDYSMFTNPYMFPAFPQPQELHQPTQSDAADSDLITVQPLE</sequence>
<comment type="caution">
    <text evidence="6">Lacks conserved residue(s) required for the propagation of feature annotation.</text>
</comment>
<dbReference type="InterPro" id="IPR046360">
    <property type="entry name" value="T-box_DNA-bd"/>
</dbReference>
<evidence type="ECO:0000259" key="8">
    <source>
        <dbReference type="PROSITE" id="PS50252"/>
    </source>
</evidence>
<dbReference type="GO" id="GO:0005634">
    <property type="term" value="C:nucleus"/>
    <property type="evidence" value="ECO:0007669"/>
    <property type="project" value="UniProtKB-SubCell"/>
</dbReference>
<keyword evidence="5 6" id="KW-0539">Nucleus</keyword>
<dbReference type="EMBL" id="BTSY01000003">
    <property type="protein sequence ID" value="GMT17956.1"/>
    <property type="molecule type" value="Genomic_DNA"/>
</dbReference>
<dbReference type="Proteomes" id="UP001432322">
    <property type="component" value="Unassembled WGS sequence"/>
</dbReference>
<proteinExistence type="predicted"/>
<dbReference type="PANTHER" id="PTHR11267:SF204">
    <property type="entry name" value="SPADETAIL"/>
    <property type="match status" value="1"/>
</dbReference>
<dbReference type="PRINTS" id="PR00937">
    <property type="entry name" value="TBOX"/>
</dbReference>
<evidence type="ECO:0000256" key="5">
    <source>
        <dbReference type="ARBA" id="ARBA00023242"/>
    </source>
</evidence>
<feature type="region of interest" description="Disordered" evidence="7">
    <location>
        <begin position="291"/>
        <end position="310"/>
    </location>
</feature>
<dbReference type="CDD" id="cd00182">
    <property type="entry name" value="T-box"/>
    <property type="match status" value="1"/>
</dbReference>
<keyword evidence="10" id="KW-1185">Reference proteome</keyword>
<evidence type="ECO:0000256" key="3">
    <source>
        <dbReference type="ARBA" id="ARBA00023125"/>
    </source>
</evidence>
<evidence type="ECO:0000256" key="6">
    <source>
        <dbReference type="PROSITE-ProRule" id="PRU00201"/>
    </source>
</evidence>